<gene>
    <name evidence="2" type="ORF">E4T21_07640</name>
</gene>
<dbReference type="KEGG" id="hbh:E4T21_07640"/>
<evidence type="ECO:0000313" key="3">
    <source>
        <dbReference type="Proteomes" id="UP000324285"/>
    </source>
</evidence>
<feature type="transmembrane region" description="Helical" evidence="1">
    <location>
        <begin position="6"/>
        <end position="29"/>
    </location>
</feature>
<keyword evidence="1" id="KW-0472">Membrane</keyword>
<reference evidence="2" key="1">
    <citation type="submission" date="2021-02" db="EMBL/GenBank/DDBJ databases">
        <title>Strain Y2R2, a novel species of the genus Halomonas.</title>
        <authorList>
            <person name="Huang H."/>
        </authorList>
    </citation>
    <scope>NUCLEOTIDE SEQUENCE</scope>
    <source>
        <strain evidence="2">Y2R2</strain>
    </source>
</reference>
<evidence type="ECO:0000256" key="1">
    <source>
        <dbReference type="SAM" id="Phobius"/>
    </source>
</evidence>
<keyword evidence="1" id="KW-0812">Transmembrane</keyword>
<dbReference type="EMBL" id="CP038437">
    <property type="protein sequence ID" value="QEM81428.1"/>
    <property type="molecule type" value="Genomic_DNA"/>
</dbReference>
<dbReference type="Pfam" id="PF11750">
    <property type="entry name" value="DUF3307"/>
    <property type="match status" value="1"/>
</dbReference>
<dbReference type="Proteomes" id="UP000324285">
    <property type="component" value="Chromosome"/>
</dbReference>
<organism evidence="2 3">
    <name type="scientific">Halomonas binhaiensis</name>
    <dbReference type="NCBI Taxonomy" id="2562282"/>
    <lineage>
        <taxon>Bacteria</taxon>
        <taxon>Pseudomonadati</taxon>
        <taxon>Pseudomonadota</taxon>
        <taxon>Gammaproteobacteria</taxon>
        <taxon>Oceanospirillales</taxon>
        <taxon>Halomonadaceae</taxon>
        <taxon>Halomonas</taxon>
    </lineage>
</organism>
<sequence length="249" mass="27218">MTDLDASLPLALLIAHLVGDFILQPTAWIHDRREHGMRSRRLAQHALLHTLLALLAMSITATSLGGMLLLMALILGASHWLIDLGKVSLEQRYPRHPLALFLLDQTLHLSIILALWLMASGSLAPLESAFTQLTSPKALGLIAAYLIVTRPMSVVIAMIMKPLADQLDAPGTLSRAGARIGIFERLLLLTLTLFDQLMAASIVIAAKSVLRYGDLKEQRDRKLTEYVLLGTLISVSSTLILGLLVRTLL</sequence>
<accession>A0A5C1NG79</accession>
<feature type="transmembrane region" description="Helical" evidence="1">
    <location>
        <begin position="50"/>
        <end position="78"/>
    </location>
</feature>
<feature type="transmembrane region" description="Helical" evidence="1">
    <location>
        <begin position="226"/>
        <end position="245"/>
    </location>
</feature>
<feature type="transmembrane region" description="Helical" evidence="1">
    <location>
        <begin position="138"/>
        <end position="160"/>
    </location>
</feature>
<dbReference type="OrthoDB" id="8536716at2"/>
<evidence type="ECO:0000313" key="2">
    <source>
        <dbReference type="EMBL" id="QEM81428.1"/>
    </source>
</evidence>
<dbReference type="InterPro" id="IPR021737">
    <property type="entry name" value="Phage_phiKZ_Orf197"/>
</dbReference>
<proteinExistence type="predicted"/>
<name>A0A5C1NG79_9GAMM</name>
<keyword evidence="3" id="KW-1185">Reference proteome</keyword>
<feature type="transmembrane region" description="Helical" evidence="1">
    <location>
        <begin position="180"/>
        <end position="205"/>
    </location>
</feature>
<dbReference type="RefSeq" id="WP_149284439.1">
    <property type="nucleotide sequence ID" value="NZ_CP038437.2"/>
</dbReference>
<protein>
    <submittedName>
        <fullName evidence="2">DUF3307 domain-containing protein</fullName>
    </submittedName>
</protein>
<dbReference type="AlphaFoldDB" id="A0A5C1NG79"/>
<keyword evidence="1" id="KW-1133">Transmembrane helix</keyword>